<keyword evidence="3" id="KW-1185">Reference proteome</keyword>
<keyword evidence="1" id="KW-0812">Transmembrane</keyword>
<evidence type="ECO:0000256" key="1">
    <source>
        <dbReference type="SAM" id="Phobius"/>
    </source>
</evidence>
<proteinExistence type="predicted"/>
<keyword evidence="1" id="KW-1133">Transmembrane helix</keyword>
<evidence type="ECO:0000313" key="3">
    <source>
        <dbReference type="Proteomes" id="UP000772434"/>
    </source>
</evidence>
<protein>
    <submittedName>
        <fullName evidence="2">Uncharacterized protein</fullName>
    </submittedName>
</protein>
<dbReference type="Proteomes" id="UP000772434">
    <property type="component" value="Unassembled WGS sequence"/>
</dbReference>
<gene>
    <name evidence="2" type="ORF">BDP27DRAFT_339172</name>
</gene>
<evidence type="ECO:0000313" key="2">
    <source>
        <dbReference type="EMBL" id="KAF9078027.1"/>
    </source>
</evidence>
<reference evidence="2" key="1">
    <citation type="submission" date="2020-11" db="EMBL/GenBank/DDBJ databases">
        <authorList>
            <consortium name="DOE Joint Genome Institute"/>
            <person name="Ahrendt S."/>
            <person name="Riley R."/>
            <person name="Andreopoulos W."/>
            <person name="Labutti K."/>
            <person name="Pangilinan J."/>
            <person name="Ruiz-Duenas F.J."/>
            <person name="Barrasa J.M."/>
            <person name="Sanchez-Garcia M."/>
            <person name="Camarero S."/>
            <person name="Miyauchi S."/>
            <person name="Serrano A."/>
            <person name="Linde D."/>
            <person name="Babiker R."/>
            <person name="Drula E."/>
            <person name="Ayuso-Fernandez I."/>
            <person name="Pacheco R."/>
            <person name="Padilla G."/>
            <person name="Ferreira P."/>
            <person name="Barriuso J."/>
            <person name="Kellner H."/>
            <person name="Castanera R."/>
            <person name="Alfaro M."/>
            <person name="Ramirez L."/>
            <person name="Pisabarro A.G."/>
            <person name="Kuo A."/>
            <person name="Tritt A."/>
            <person name="Lipzen A."/>
            <person name="He G."/>
            <person name="Yan M."/>
            <person name="Ng V."/>
            <person name="Cullen D."/>
            <person name="Martin F."/>
            <person name="Rosso M.-N."/>
            <person name="Henrissat B."/>
            <person name="Hibbett D."/>
            <person name="Martinez A.T."/>
            <person name="Grigoriev I.V."/>
        </authorList>
    </citation>
    <scope>NUCLEOTIDE SEQUENCE</scope>
    <source>
        <strain evidence="2">AH 40177</strain>
    </source>
</reference>
<name>A0A9P5QBJ4_9AGAR</name>
<keyword evidence="1" id="KW-0472">Membrane</keyword>
<dbReference type="EMBL" id="JADNRY010000002">
    <property type="protein sequence ID" value="KAF9078027.1"/>
    <property type="molecule type" value="Genomic_DNA"/>
</dbReference>
<dbReference type="AlphaFoldDB" id="A0A9P5QBJ4"/>
<feature type="transmembrane region" description="Helical" evidence="1">
    <location>
        <begin position="12"/>
        <end position="34"/>
    </location>
</feature>
<comment type="caution">
    <text evidence="2">The sequence shown here is derived from an EMBL/GenBank/DDBJ whole genome shotgun (WGS) entry which is preliminary data.</text>
</comment>
<organism evidence="2 3">
    <name type="scientific">Rhodocollybia butyracea</name>
    <dbReference type="NCBI Taxonomy" id="206335"/>
    <lineage>
        <taxon>Eukaryota</taxon>
        <taxon>Fungi</taxon>
        <taxon>Dikarya</taxon>
        <taxon>Basidiomycota</taxon>
        <taxon>Agaricomycotina</taxon>
        <taxon>Agaricomycetes</taxon>
        <taxon>Agaricomycetidae</taxon>
        <taxon>Agaricales</taxon>
        <taxon>Marasmiineae</taxon>
        <taxon>Omphalotaceae</taxon>
        <taxon>Rhodocollybia</taxon>
    </lineage>
</organism>
<accession>A0A9P5QBJ4</accession>
<sequence>MRLTGYSLLHCPLHLSGVINVLFIVILSDLADLFEFHIQQRYLRSLNSSALQIFSDVIRGDQVLAMSTLVNSVVRKLVSRADVVLAVKSWGVVPASIGTIVVVGPFFPKLELPDRASDELTSAPRLCIHFLKHLPSAAENDISVEYCAVSEGHSFLALLQ</sequence>